<reference evidence="2" key="1">
    <citation type="submission" date="2017-06" db="EMBL/GenBank/DDBJ databases">
        <authorList>
            <person name="Varghese N."/>
            <person name="Submissions S."/>
        </authorList>
    </citation>
    <scope>NUCLEOTIDE SEQUENCE [LARGE SCALE GENOMIC DNA]</scope>
    <source>
        <strain evidence="2">JAD2</strain>
    </source>
</reference>
<accession>A0A212RDL7</accession>
<evidence type="ECO:0000313" key="1">
    <source>
        <dbReference type="EMBL" id="SNB70186.1"/>
    </source>
</evidence>
<dbReference type="Proteomes" id="UP000197025">
    <property type="component" value="Unassembled WGS sequence"/>
</dbReference>
<protein>
    <submittedName>
        <fullName evidence="1">Uncharacterized protein</fullName>
    </submittedName>
</protein>
<dbReference type="AlphaFoldDB" id="A0A212RDL7"/>
<proteinExistence type="predicted"/>
<dbReference type="InParanoid" id="A0A212RDL7"/>
<dbReference type="RefSeq" id="WP_088571829.1">
    <property type="nucleotide sequence ID" value="NZ_FYEK01000044.1"/>
</dbReference>
<name>A0A212RDL7_9CHLR</name>
<keyword evidence="2" id="KW-1185">Reference proteome</keyword>
<evidence type="ECO:0000313" key="2">
    <source>
        <dbReference type="Proteomes" id="UP000197025"/>
    </source>
</evidence>
<gene>
    <name evidence="1" type="ORF">SAMN02746019_00011700</name>
</gene>
<sequence>MDEIIQALEDLSLAFCVSQLRSWGVRPEPADIRAALRDGRIRDICGTSWMMLADYLERNPDAIERLRARLTRT</sequence>
<organism evidence="1 2">
    <name type="scientific">Thermoflexus hugenholtzii JAD2</name>
    <dbReference type="NCBI Taxonomy" id="877466"/>
    <lineage>
        <taxon>Bacteria</taxon>
        <taxon>Bacillati</taxon>
        <taxon>Chloroflexota</taxon>
        <taxon>Thermoflexia</taxon>
        <taxon>Thermoflexales</taxon>
        <taxon>Thermoflexaceae</taxon>
        <taxon>Thermoflexus</taxon>
    </lineage>
</organism>
<dbReference type="EMBL" id="FYEK01000044">
    <property type="protein sequence ID" value="SNB70186.1"/>
    <property type="molecule type" value="Genomic_DNA"/>
</dbReference>